<accession>A0ACC0VI28</accession>
<keyword evidence="2" id="KW-1185">Reference proteome</keyword>
<protein>
    <submittedName>
        <fullName evidence="1">Uncharacterized protein</fullName>
    </submittedName>
</protein>
<reference evidence="1 2" key="1">
    <citation type="journal article" date="2022" name="bioRxiv">
        <title>The genome of the oomycete Peronosclerospora sorghi, a cosmopolitan pathogen of maize and sorghum, is inflated with dispersed pseudogenes.</title>
        <authorList>
            <person name="Fletcher K."/>
            <person name="Martin F."/>
            <person name="Isakeit T."/>
            <person name="Cavanaugh K."/>
            <person name="Magill C."/>
            <person name="Michelmore R."/>
        </authorList>
    </citation>
    <scope>NUCLEOTIDE SEQUENCE [LARGE SCALE GENOMIC DNA]</scope>
    <source>
        <strain evidence="1">P6</strain>
    </source>
</reference>
<evidence type="ECO:0000313" key="1">
    <source>
        <dbReference type="EMBL" id="KAI9906112.1"/>
    </source>
</evidence>
<organism evidence="1 2">
    <name type="scientific">Peronosclerospora sorghi</name>
    <dbReference type="NCBI Taxonomy" id="230839"/>
    <lineage>
        <taxon>Eukaryota</taxon>
        <taxon>Sar</taxon>
        <taxon>Stramenopiles</taxon>
        <taxon>Oomycota</taxon>
        <taxon>Peronosporomycetes</taxon>
        <taxon>Peronosporales</taxon>
        <taxon>Peronosporaceae</taxon>
        <taxon>Peronosclerospora</taxon>
    </lineage>
</organism>
<name>A0ACC0VI28_9STRA</name>
<sequence>MPFELLSNMNQDSWDRTIEINCKGTLNGVAAVLPQMLARKTGHIVNILWLTCNVNPGTVFFVNQRLARLDMNPSFCISMQPGNVATDLVKHAGAAPMAWMRKP</sequence>
<evidence type="ECO:0000313" key="2">
    <source>
        <dbReference type="Proteomes" id="UP001163321"/>
    </source>
</evidence>
<dbReference type="EMBL" id="CM047588">
    <property type="protein sequence ID" value="KAI9906112.1"/>
    <property type="molecule type" value="Genomic_DNA"/>
</dbReference>
<gene>
    <name evidence="1" type="ORF">PsorP6_014253</name>
</gene>
<proteinExistence type="predicted"/>
<comment type="caution">
    <text evidence="1">The sequence shown here is derived from an EMBL/GenBank/DDBJ whole genome shotgun (WGS) entry which is preliminary data.</text>
</comment>
<dbReference type="Proteomes" id="UP001163321">
    <property type="component" value="Chromosome 9"/>
</dbReference>